<name>A0A840J043_9PSEU</name>
<keyword evidence="8" id="KW-1185">Reference proteome</keyword>
<reference evidence="7 8" key="1">
    <citation type="submission" date="2020-08" db="EMBL/GenBank/DDBJ databases">
        <title>Sequencing the genomes of 1000 actinobacteria strains.</title>
        <authorList>
            <person name="Klenk H.-P."/>
        </authorList>
    </citation>
    <scope>NUCLEOTIDE SEQUENCE [LARGE SCALE GENOMIC DNA]</scope>
    <source>
        <strain evidence="7 8">DSM 45859</strain>
    </source>
</reference>
<feature type="transmembrane region" description="Helical" evidence="5">
    <location>
        <begin position="84"/>
        <end position="102"/>
    </location>
</feature>
<dbReference type="InterPro" id="IPR058533">
    <property type="entry name" value="Cation_efflux_TM"/>
</dbReference>
<accession>A0A840J043</accession>
<proteinExistence type="predicted"/>
<dbReference type="EMBL" id="JACHMG010000001">
    <property type="protein sequence ID" value="MBB4686778.1"/>
    <property type="molecule type" value="Genomic_DNA"/>
</dbReference>
<dbReference type="Pfam" id="PF01545">
    <property type="entry name" value="Cation_efflux"/>
    <property type="match status" value="1"/>
</dbReference>
<protein>
    <recommendedName>
        <fullName evidence="6">Cation efflux protein transmembrane domain-containing protein</fullName>
    </recommendedName>
</protein>
<sequence>MAQPRHGHGYGHGREEVAGWWHRVKHAIIPHNHDSADRLDTAPETSKRGTRALLWSFVALSCTAVVQFGLVVVTGSVELLGDTIHNFADALTALPLGIAFVLSRRSATRHWPWRRCCSATAVSGAGSGTSMPIPGGVRCSLRCWVSPVITND</sequence>
<evidence type="ECO:0000256" key="5">
    <source>
        <dbReference type="SAM" id="Phobius"/>
    </source>
</evidence>
<evidence type="ECO:0000256" key="4">
    <source>
        <dbReference type="ARBA" id="ARBA00023136"/>
    </source>
</evidence>
<organism evidence="7 8">
    <name type="scientific">Amycolatopsis jiangsuensis</name>
    <dbReference type="NCBI Taxonomy" id="1181879"/>
    <lineage>
        <taxon>Bacteria</taxon>
        <taxon>Bacillati</taxon>
        <taxon>Actinomycetota</taxon>
        <taxon>Actinomycetes</taxon>
        <taxon>Pseudonocardiales</taxon>
        <taxon>Pseudonocardiaceae</taxon>
        <taxon>Amycolatopsis</taxon>
    </lineage>
</organism>
<evidence type="ECO:0000256" key="1">
    <source>
        <dbReference type="ARBA" id="ARBA00004141"/>
    </source>
</evidence>
<dbReference type="RefSeq" id="WP_376774705.1">
    <property type="nucleotide sequence ID" value="NZ_JACHMG010000001.1"/>
</dbReference>
<dbReference type="AlphaFoldDB" id="A0A840J043"/>
<feature type="domain" description="Cation efflux protein transmembrane" evidence="6">
    <location>
        <begin position="54"/>
        <end position="112"/>
    </location>
</feature>
<dbReference type="SUPFAM" id="SSF161111">
    <property type="entry name" value="Cation efflux protein transmembrane domain-like"/>
    <property type="match status" value="1"/>
</dbReference>
<dbReference type="Gene3D" id="1.20.1510.10">
    <property type="entry name" value="Cation efflux protein transmembrane domain"/>
    <property type="match status" value="1"/>
</dbReference>
<evidence type="ECO:0000313" key="8">
    <source>
        <dbReference type="Proteomes" id="UP000581769"/>
    </source>
</evidence>
<gene>
    <name evidence="7" type="ORF">BJY18_004263</name>
</gene>
<dbReference type="GO" id="GO:0016020">
    <property type="term" value="C:membrane"/>
    <property type="evidence" value="ECO:0007669"/>
    <property type="project" value="UniProtKB-SubCell"/>
</dbReference>
<evidence type="ECO:0000313" key="7">
    <source>
        <dbReference type="EMBL" id="MBB4686778.1"/>
    </source>
</evidence>
<keyword evidence="4 5" id="KW-0472">Membrane</keyword>
<dbReference type="InterPro" id="IPR027469">
    <property type="entry name" value="Cation_efflux_TMD_sf"/>
</dbReference>
<keyword evidence="3 5" id="KW-1133">Transmembrane helix</keyword>
<comment type="caution">
    <text evidence="7">The sequence shown here is derived from an EMBL/GenBank/DDBJ whole genome shotgun (WGS) entry which is preliminary data.</text>
</comment>
<dbReference type="GO" id="GO:0008324">
    <property type="term" value="F:monoatomic cation transmembrane transporter activity"/>
    <property type="evidence" value="ECO:0007669"/>
    <property type="project" value="InterPro"/>
</dbReference>
<evidence type="ECO:0000259" key="6">
    <source>
        <dbReference type="Pfam" id="PF01545"/>
    </source>
</evidence>
<evidence type="ECO:0000256" key="3">
    <source>
        <dbReference type="ARBA" id="ARBA00022989"/>
    </source>
</evidence>
<dbReference type="Proteomes" id="UP000581769">
    <property type="component" value="Unassembled WGS sequence"/>
</dbReference>
<feature type="transmembrane region" description="Helical" evidence="5">
    <location>
        <begin position="52"/>
        <end position="72"/>
    </location>
</feature>
<evidence type="ECO:0000256" key="2">
    <source>
        <dbReference type="ARBA" id="ARBA00022692"/>
    </source>
</evidence>
<keyword evidence="2 5" id="KW-0812">Transmembrane</keyword>
<comment type="subcellular location">
    <subcellularLocation>
        <location evidence="1">Membrane</location>
        <topology evidence="1">Multi-pass membrane protein</topology>
    </subcellularLocation>
</comment>